<proteinExistence type="predicted"/>
<evidence type="ECO:0000313" key="2">
    <source>
        <dbReference type="Proteomes" id="UP001054945"/>
    </source>
</evidence>
<reference evidence="1 2" key="1">
    <citation type="submission" date="2021-06" db="EMBL/GenBank/DDBJ databases">
        <title>Caerostris extrusa draft genome.</title>
        <authorList>
            <person name="Kono N."/>
            <person name="Arakawa K."/>
        </authorList>
    </citation>
    <scope>NUCLEOTIDE SEQUENCE [LARGE SCALE GENOMIC DNA]</scope>
</reference>
<sequence length="111" mass="13050">MLFNVYPNRTLDTPTVLSSDRASARIQRANRLFRTENKKPQSNLCTQCFVVWSDNAPFVKHPSKEKPRFIRNTSRNFFVSKQILESADFPEQFKRAATRPIPVFLLKRPFF</sequence>
<comment type="caution">
    <text evidence="1">The sequence shown here is derived from an EMBL/GenBank/DDBJ whole genome shotgun (WGS) entry which is preliminary data.</text>
</comment>
<dbReference type="Proteomes" id="UP001054945">
    <property type="component" value="Unassembled WGS sequence"/>
</dbReference>
<gene>
    <name evidence="1" type="ORF">CEXT_94441</name>
</gene>
<evidence type="ECO:0000313" key="1">
    <source>
        <dbReference type="EMBL" id="GIZ00359.1"/>
    </source>
</evidence>
<accession>A0AAV4Y1G6</accession>
<organism evidence="1 2">
    <name type="scientific">Caerostris extrusa</name>
    <name type="common">Bark spider</name>
    <name type="synonym">Caerostris bankana</name>
    <dbReference type="NCBI Taxonomy" id="172846"/>
    <lineage>
        <taxon>Eukaryota</taxon>
        <taxon>Metazoa</taxon>
        <taxon>Ecdysozoa</taxon>
        <taxon>Arthropoda</taxon>
        <taxon>Chelicerata</taxon>
        <taxon>Arachnida</taxon>
        <taxon>Araneae</taxon>
        <taxon>Araneomorphae</taxon>
        <taxon>Entelegynae</taxon>
        <taxon>Araneoidea</taxon>
        <taxon>Araneidae</taxon>
        <taxon>Caerostris</taxon>
    </lineage>
</organism>
<dbReference type="AlphaFoldDB" id="A0AAV4Y1G6"/>
<name>A0AAV4Y1G6_CAEEX</name>
<keyword evidence="2" id="KW-1185">Reference proteome</keyword>
<dbReference type="EMBL" id="BPLR01018534">
    <property type="protein sequence ID" value="GIZ00359.1"/>
    <property type="molecule type" value="Genomic_DNA"/>
</dbReference>
<protein>
    <submittedName>
        <fullName evidence="1">Uncharacterized protein</fullName>
    </submittedName>
</protein>